<proteinExistence type="predicted"/>
<reference evidence="1" key="1">
    <citation type="journal article" date="2020" name="mSystems">
        <title>Genome- and Community-Level Interaction Insights into Carbon Utilization and Element Cycling Functions of Hydrothermarchaeota in Hydrothermal Sediment.</title>
        <authorList>
            <person name="Zhou Z."/>
            <person name="Liu Y."/>
            <person name="Xu W."/>
            <person name="Pan J."/>
            <person name="Luo Z.H."/>
            <person name="Li M."/>
        </authorList>
    </citation>
    <scope>NUCLEOTIDE SEQUENCE [LARGE SCALE GENOMIC DNA]</scope>
    <source>
        <strain evidence="1">SpSt-500</strain>
    </source>
</reference>
<name>A0A832DGS9_9BACT</name>
<protein>
    <submittedName>
        <fullName evidence="1">Uncharacterized protein</fullName>
    </submittedName>
</protein>
<organism evidence="1">
    <name type="scientific">Ignavibacterium album</name>
    <dbReference type="NCBI Taxonomy" id="591197"/>
    <lineage>
        <taxon>Bacteria</taxon>
        <taxon>Pseudomonadati</taxon>
        <taxon>Ignavibacteriota</taxon>
        <taxon>Ignavibacteria</taxon>
        <taxon>Ignavibacteriales</taxon>
        <taxon>Ignavibacteriaceae</taxon>
        <taxon>Ignavibacterium</taxon>
    </lineage>
</organism>
<comment type="caution">
    <text evidence="1">The sequence shown here is derived from an EMBL/GenBank/DDBJ whole genome shotgun (WGS) entry which is preliminary data.</text>
</comment>
<accession>A0A832DGS9</accession>
<gene>
    <name evidence="1" type="ORF">ENS56_06825</name>
</gene>
<sequence>MSDNVKKYINILKQTVYDQISADINDKTIDSVVESDLVKSHLDDKVSAGFQDYYFLTLDNEKLYFSSTDFFRQFKKRYSLQGIDNNYLDKLEGLKKEILKNIRADKPAQLYFDTFNKAVIKHGKDFKEKDLGSFFAKLVHTFRPDEYCALDNPIKNYFGLKKESFFISFFIISVEYKQWATDNKNLLNIIREKFKQADKKGVLQHDKLTDLKLLDLIFWSKANRQ</sequence>
<dbReference type="AlphaFoldDB" id="A0A832DGS9"/>
<evidence type="ECO:0000313" key="1">
    <source>
        <dbReference type="EMBL" id="HGT47730.1"/>
    </source>
</evidence>
<dbReference type="EMBL" id="DSVI01000008">
    <property type="protein sequence ID" value="HGT47730.1"/>
    <property type="molecule type" value="Genomic_DNA"/>
</dbReference>